<dbReference type="Gene3D" id="2.150.10.10">
    <property type="entry name" value="Serralysin-like metalloprotease, C-terminal"/>
    <property type="match status" value="1"/>
</dbReference>
<protein>
    <recommendedName>
        <fullName evidence="3">Hemolysin type calcium-binding protein</fullName>
    </recommendedName>
</protein>
<evidence type="ECO:0008006" key="3">
    <source>
        <dbReference type="Google" id="ProtNLM"/>
    </source>
</evidence>
<reference evidence="2" key="1">
    <citation type="journal article" date="2019" name="Int. J. Syst. Evol. Microbiol.">
        <title>The Global Catalogue of Microorganisms (GCM) 10K type strain sequencing project: providing services to taxonomists for standard genome sequencing and annotation.</title>
        <authorList>
            <consortium name="The Broad Institute Genomics Platform"/>
            <consortium name="The Broad Institute Genome Sequencing Center for Infectious Disease"/>
            <person name="Wu L."/>
            <person name="Ma J."/>
        </authorList>
    </citation>
    <scope>NUCLEOTIDE SEQUENCE [LARGE SCALE GENOMIC DNA]</scope>
    <source>
        <strain evidence="2">CGMCC 1.16444</strain>
    </source>
</reference>
<gene>
    <name evidence="1" type="ORF">ACFPFW_04665</name>
</gene>
<dbReference type="EMBL" id="JBHSJF010000004">
    <property type="protein sequence ID" value="MFC5067305.1"/>
    <property type="molecule type" value="Genomic_DNA"/>
</dbReference>
<keyword evidence="2" id="KW-1185">Reference proteome</keyword>
<dbReference type="Proteomes" id="UP001595796">
    <property type="component" value="Unassembled WGS sequence"/>
</dbReference>
<evidence type="ECO:0000313" key="2">
    <source>
        <dbReference type="Proteomes" id="UP001595796"/>
    </source>
</evidence>
<name>A0ABV9YWT6_9HYPH</name>
<dbReference type="Pfam" id="PF00353">
    <property type="entry name" value="HemolysinCabind"/>
    <property type="match status" value="1"/>
</dbReference>
<dbReference type="RefSeq" id="WP_114957090.1">
    <property type="nucleotide sequence ID" value="NZ_JBHSJF010000004.1"/>
</dbReference>
<dbReference type="InterPro" id="IPR011049">
    <property type="entry name" value="Serralysin-like_metalloprot_C"/>
</dbReference>
<sequence>MLKVRPQPLSACGRLGLQETTTMTVLVPGATAGGDAIWGIAGTNSKLEGKAGNDQLIGSNGDDLILGGHGSDVLFGGAGEDTFVFDKFAKAGDVDFVDDFKFGVDSLKFGEGVTILGASASLKGAGIDFNGIDLHNDAKAYDLKLTLQIVDGDKTFTQEVYLVDALKNAGWHADDFEAYLKGINHGEAVDIQFA</sequence>
<proteinExistence type="predicted"/>
<dbReference type="PRINTS" id="PR00313">
    <property type="entry name" value="CABNDNGRPT"/>
</dbReference>
<dbReference type="InterPro" id="IPR018511">
    <property type="entry name" value="Hemolysin-typ_Ca-bd_CS"/>
</dbReference>
<comment type="caution">
    <text evidence="1">The sequence shown here is derived from an EMBL/GenBank/DDBJ whole genome shotgun (WGS) entry which is preliminary data.</text>
</comment>
<organism evidence="1 2">
    <name type="scientific">Flaviflagellibacter deserti</name>
    <dbReference type="NCBI Taxonomy" id="2267266"/>
    <lineage>
        <taxon>Bacteria</taxon>
        <taxon>Pseudomonadati</taxon>
        <taxon>Pseudomonadota</taxon>
        <taxon>Alphaproteobacteria</taxon>
        <taxon>Hyphomicrobiales</taxon>
        <taxon>Flaviflagellibacter</taxon>
    </lineage>
</organism>
<dbReference type="PROSITE" id="PS00330">
    <property type="entry name" value="HEMOLYSIN_CALCIUM"/>
    <property type="match status" value="2"/>
</dbReference>
<dbReference type="InterPro" id="IPR001343">
    <property type="entry name" value="Hemolysn_Ca-bd"/>
</dbReference>
<dbReference type="SUPFAM" id="SSF51120">
    <property type="entry name" value="beta-Roll"/>
    <property type="match status" value="1"/>
</dbReference>
<accession>A0ABV9YWT6</accession>
<evidence type="ECO:0000313" key="1">
    <source>
        <dbReference type="EMBL" id="MFC5067305.1"/>
    </source>
</evidence>